<dbReference type="Pfam" id="PF25973">
    <property type="entry name" value="BSH_CzcB"/>
    <property type="match status" value="1"/>
</dbReference>
<dbReference type="GO" id="GO:1990281">
    <property type="term" value="C:efflux pump complex"/>
    <property type="evidence" value="ECO:0007669"/>
    <property type="project" value="TreeGrafter"/>
</dbReference>
<reference evidence="6 7" key="2">
    <citation type="submission" date="2019-02" db="EMBL/GenBank/DDBJ databases">
        <title>'Lichenibacterium ramalinii' gen. nov. sp. nov., 'Lichenibacterium minor' gen. nov. sp. nov.</title>
        <authorList>
            <person name="Pankratov T."/>
        </authorList>
    </citation>
    <scope>NUCLEOTIDE SEQUENCE [LARGE SCALE GENOMIC DNA]</scope>
    <source>
        <strain evidence="6 7">RmlP026</strain>
    </source>
</reference>
<feature type="domain" description="CzcB-like barrel-sandwich hybrid" evidence="5">
    <location>
        <begin position="118"/>
        <end position="281"/>
    </location>
</feature>
<feature type="compositionally biased region" description="Basic and acidic residues" evidence="2">
    <location>
        <begin position="8"/>
        <end position="18"/>
    </location>
</feature>
<dbReference type="RefSeq" id="WP_129226961.1">
    <property type="nucleotide sequence ID" value="NZ_QYBB01000012.1"/>
</dbReference>
<keyword evidence="3" id="KW-0472">Membrane</keyword>
<gene>
    <name evidence="6" type="ORF">D3273_12395</name>
</gene>
<dbReference type="EMBL" id="QYBB01000012">
    <property type="protein sequence ID" value="RYC31671.1"/>
    <property type="molecule type" value="Genomic_DNA"/>
</dbReference>
<keyword evidence="7" id="KW-1185">Reference proteome</keyword>
<dbReference type="Gene3D" id="2.40.420.20">
    <property type="match status" value="1"/>
</dbReference>
<organism evidence="6 7">
    <name type="scientific">Lichenibacterium minor</name>
    <dbReference type="NCBI Taxonomy" id="2316528"/>
    <lineage>
        <taxon>Bacteria</taxon>
        <taxon>Pseudomonadati</taxon>
        <taxon>Pseudomonadota</taxon>
        <taxon>Alphaproteobacteria</taxon>
        <taxon>Hyphomicrobiales</taxon>
        <taxon>Lichenihabitantaceae</taxon>
        <taxon>Lichenibacterium</taxon>
    </lineage>
</organism>
<evidence type="ECO:0000259" key="4">
    <source>
        <dbReference type="Pfam" id="PF25954"/>
    </source>
</evidence>
<feature type="transmembrane region" description="Helical" evidence="3">
    <location>
        <begin position="52"/>
        <end position="70"/>
    </location>
</feature>
<dbReference type="Gene3D" id="2.40.50.100">
    <property type="match status" value="1"/>
</dbReference>
<reference evidence="6 7" key="1">
    <citation type="submission" date="2018-12" db="EMBL/GenBank/DDBJ databases">
        <authorList>
            <person name="Grouzdev D.S."/>
            <person name="Krutkina M.S."/>
        </authorList>
    </citation>
    <scope>NUCLEOTIDE SEQUENCE [LARGE SCALE GENOMIC DNA]</scope>
    <source>
        <strain evidence="6 7">RmlP026</strain>
    </source>
</reference>
<keyword evidence="3" id="KW-1133">Transmembrane helix</keyword>
<dbReference type="SUPFAM" id="SSF111369">
    <property type="entry name" value="HlyD-like secretion proteins"/>
    <property type="match status" value="1"/>
</dbReference>
<protein>
    <submittedName>
        <fullName evidence="6">Efflux RND transporter periplasmic adaptor subunit</fullName>
    </submittedName>
</protein>
<proteinExistence type="inferred from homology"/>
<dbReference type="PANTHER" id="PTHR30469">
    <property type="entry name" value="MULTIDRUG RESISTANCE PROTEIN MDTA"/>
    <property type="match status" value="1"/>
</dbReference>
<evidence type="ECO:0000259" key="5">
    <source>
        <dbReference type="Pfam" id="PF25973"/>
    </source>
</evidence>
<feature type="domain" description="CusB-like beta-barrel" evidence="4">
    <location>
        <begin position="299"/>
        <end position="369"/>
    </location>
</feature>
<accession>A0A4Q2U930</accession>
<dbReference type="GO" id="GO:0015562">
    <property type="term" value="F:efflux transmembrane transporter activity"/>
    <property type="evidence" value="ECO:0007669"/>
    <property type="project" value="TreeGrafter"/>
</dbReference>
<dbReference type="Proteomes" id="UP000290759">
    <property type="component" value="Unassembled WGS sequence"/>
</dbReference>
<feature type="region of interest" description="Disordered" evidence="2">
    <location>
        <begin position="439"/>
        <end position="487"/>
    </location>
</feature>
<dbReference type="InterPro" id="IPR006143">
    <property type="entry name" value="RND_pump_MFP"/>
</dbReference>
<dbReference type="AlphaFoldDB" id="A0A4Q2U930"/>
<sequence>MDQLAPRPQEHDGDRDGAPAEDEHDILTLAPDRDDEGDGRDEASKPGMPSRWIFVGVLVVVALALAWGYYRHAQTGAAATATQQRQADAVPNVRVVAARTEDGPVELTLPGETQPFATANIYARATGYITERRVDIGSRVRKGDLLVHISAPDLDQQLESAIATLGQVEAALLQANANVSQSEANLDLAKVNLQRAQALVGKGFETLQNRDQLQANQVAQGANLDSARAGVKVAEANVKAQGANIDRLKALTAFEDVRAPFDGVVTVRNVDLGALVNADASTGTPMFTVDEDDVLRVFVQVPQNSSLGVRDGLRARITVPQLPGKTFVGKVTRSSLALQSSARTLTVEVDIPNEAGALRSGLYAYVTLDIPRIHPDVVLPAETLIFDASGTHVAVVGDGDKVRMVKVDIRRDFGTSLEVEGGPKGGDKVILSPPATLKEGAKVKIEEEDEGEAPPKAATGTPSMSGAPRPPVPGGEGAGGVGAMADK</sequence>
<evidence type="ECO:0000256" key="3">
    <source>
        <dbReference type="SAM" id="Phobius"/>
    </source>
</evidence>
<dbReference type="Gene3D" id="1.10.287.470">
    <property type="entry name" value="Helix hairpin bin"/>
    <property type="match status" value="1"/>
</dbReference>
<comment type="similarity">
    <text evidence="1">Belongs to the membrane fusion protein (MFP) (TC 8.A.1) family.</text>
</comment>
<dbReference type="InterPro" id="IPR058792">
    <property type="entry name" value="Beta-barrel_RND_2"/>
</dbReference>
<dbReference type="NCBIfam" id="TIGR01730">
    <property type="entry name" value="RND_mfp"/>
    <property type="match status" value="1"/>
</dbReference>
<evidence type="ECO:0000256" key="2">
    <source>
        <dbReference type="SAM" id="MobiDB-lite"/>
    </source>
</evidence>
<evidence type="ECO:0000313" key="6">
    <source>
        <dbReference type="EMBL" id="RYC31671.1"/>
    </source>
</evidence>
<dbReference type="InterPro" id="IPR058647">
    <property type="entry name" value="BSH_CzcB-like"/>
</dbReference>
<keyword evidence="3" id="KW-0812">Transmembrane</keyword>
<comment type="caution">
    <text evidence="6">The sequence shown here is derived from an EMBL/GenBank/DDBJ whole genome shotgun (WGS) entry which is preliminary data.</text>
</comment>
<dbReference type="Gene3D" id="2.40.30.170">
    <property type="match status" value="1"/>
</dbReference>
<name>A0A4Q2U930_9HYPH</name>
<feature type="region of interest" description="Disordered" evidence="2">
    <location>
        <begin position="1"/>
        <end position="46"/>
    </location>
</feature>
<dbReference type="OrthoDB" id="9806939at2"/>
<dbReference type="Pfam" id="PF25954">
    <property type="entry name" value="Beta-barrel_RND_2"/>
    <property type="match status" value="1"/>
</dbReference>
<evidence type="ECO:0000313" key="7">
    <source>
        <dbReference type="Proteomes" id="UP000290759"/>
    </source>
</evidence>
<feature type="compositionally biased region" description="Gly residues" evidence="2">
    <location>
        <begin position="474"/>
        <end position="487"/>
    </location>
</feature>
<evidence type="ECO:0000256" key="1">
    <source>
        <dbReference type="ARBA" id="ARBA00009477"/>
    </source>
</evidence>
<dbReference type="PANTHER" id="PTHR30469:SF37">
    <property type="entry name" value="RAGD PROTEIN"/>
    <property type="match status" value="1"/>
</dbReference>